<dbReference type="Proteomes" id="UP001634394">
    <property type="component" value="Unassembled WGS sequence"/>
</dbReference>
<evidence type="ECO:0000313" key="2">
    <source>
        <dbReference type="Proteomes" id="UP001634394"/>
    </source>
</evidence>
<dbReference type="AlphaFoldDB" id="A0ABD3X1H9"/>
<proteinExistence type="predicted"/>
<evidence type="ECO:0000313" key="1">
    <source>
        <dbReference type="EMBL" id="KAL3880094.1"/>
    </source>
</evidence>
<gene>
    <name evidence="1" type="ORF">ACJMK2_032363</name>
</gene>
<reference evidence="1 2" key="1">
    <citation type="submission" date="2024-11" db="EMBL/GenBank/DDBJ databases">
        <title>Chromosome-level genome assembly of the freshwater bivalve Anodonta woodiana.</title>
        <authorList>
            <person name="Chen X."/>
        </authorList>
    </citation>
    <scope>NUCLEOTIDE SEQUENCE [LARGE SCALE GENOMIC DNA]</scope>
    <source>
        <strain evidence="1">MN2024</strain>
        <tissue evidence="1">Gills</tissue>
    </source>
</reference>
<accession>A0ABD3X1H9</accession>
<protein>
    <submittedName>
        <fullName evidence="1">Uncharacterized protein</fullName>
    </submittedName>
</protein>
<dbReference type="EMBL" id="JBJQND010000004">
    <property type="protein sequence ID" value="KAL3880094.1"/>
    <property type="molecule type" value="Genomic_DNA"/>
</dbReference>
<keyword evidence="2" id="KW-1185">Reference proteome</keyword>
<name>A0ABD3X1H9_SINWO</name>
<comment type="caution">
    <text evidence="1">The sequence shown here is derived from an EMBL/GenBank/DDBJ whole genome shotgun (WGS) entry which is preliminary data.</text>
</comment>
<sequence length="96" mass="11009">MTFGKTAQDITQQVVVLRSHIFIGVLLATRRNRKATPPVIKDVKWTASVFAIIWNKKPYITDVRSERLGGVGGFRYLFHEGECKDKILVMVKQIMF</sequence>
<organism evidence="1 2">
    <name type="scientific">Sinanodonta woodiana</name>
    <name type="common">Chinese pond mussel</name>
    <name type="synonym">Anodonta woodiana</name>
    <dbReference type="NCBI Taxonomy" id="1069815"/>
    <lineage>
        <taxon>Eukaryota</taxon>
        <taxon>Metazoa</taxon>
        <taxon>Spiralia</taxon>
        <taxon>Lophotrochozoa</taxon>
        <taxon>Mollusca</taxon>
        <taxon>Bivalvia</taxon>
        <taxon>Autobranchia</taxon>
        <taxon>Heteroconchia</taxon>
        <taxon>Palaeoheterodonta</taxon>
        <taxon>Unionida</taxon>
        <taxon>Unionoidea</taxon>
        <taxon>Unionidae</taxon>
        <taxon>Unioninae</taxon>
        <taxon>Sinanodonta</taxon>
    </lineage>
</organism>